<sequence>MSIIVVEALQRLDGAGVSKVSKYLETPKSTVHDHLRTLEQLALVVNEDGVYKTGPRFLDRDSATERRRKSSIRDVDQELFERFSR</sequence>
<proteinExistence type="predicted"/>
<evidence type="ECO:0000313" key="2">
    <source>
        <dbReference type="EMBL" id="MFC7189022.1"/>
    </source>
</evidence>
<accession>A0ABD5YJF3</accession>
<keyword evidence="3" id="KW-1185">Reference proteome</keyword>
<dbReference type="InterPro" id="IPR036390">
    <property type="entry name" value="WH_DNA-bd_sf"/>
</dbReference>
<dbReference type="Gene3D" id="1.10.10.10">
    <property type="entry name" value="Winged helix-like DNA-binding domain superfamily/Winged helix DNA-binding domain"/>
    <property type="match status" value="1"/>
</dbReference>
<name>A0ABD5YJF3_9EURY</name>
<dbReference type="Proteomes" id="UP001596417">
    <property type="component" value="Unassembled WGS sequence"/>
</dbReference>
<organism evidence="2 3">
    <name type="scientific">Halocatena marina</name>
    <dbReference type="NCBI Taxonomy" id="2934937"/>
    <lineage>
        <taxon>Archaea</taxon>
        <taxon>Methanobacteriati</taxon>
        <taxon>Methanobacteriota</taxon>
        <taxon>Stenosarchaea group</taxon>
        <taxon>Halobacteria</taxon>
        <taxon>Halobacteriales</taxon>
        <taxon>Natronomonadaceae</taxon>
        <taxon>Halocatena</taxon>
    </lineage>
</organism>
<evidence type="ECO:0000259" key="1">
    <source>
        <dbReference type="Pfam" id="PF09339"/>
    </source>
</evidence>
<reference evidence="2 3" key="1">
    <citation type="journal article" date="2019" name="Int. J. Syst. Evol. Microbiol.">
        <title>The Global Catalogue of Microorganisms (GCM) 10K type strain sequencing project: providing services to taxonomists for standard genome sequencing and annotation.</title>
        <authorList>
            <consortium name="The Broad Institute Genomics Platform"/>
            <consortium name="The Broad Institute Genome Sequencing Center for Infectious Disease"/>
            <person name="Wu L."/>
            <person name="Ma J."/>
        </authorList>
    </citation>
    <scope>NUCLEOTIDE SEQUENCE [LARGE SCALE GENOMIC DNA]</scope>
    <source>
        <strain evidence="2 3">RDMS1</strain>
    </source>
</reference>
<dbReference type="InterPro" id="IPR005471">
    <property type="entry name" value="Tscrpt_reg_IclR_N"/>
</dbReference>
<dbReference type="RefSeq" id="WP_264555182.1">
    <property type="nucleotide sequence ID" value="NZ_CP109979.1"/>
</dbReference>
<dbReference type="Pfam" id="PF09339">
    <property type="entry name" value="HTH_IclR"/>
    <property type="match status" value="1"/>
</dbReference>
<comment type="caution">
    <text evidence="2">The sequence shown here is derived from an EMBL/GenBank/DDBJ whole genome shotgun (WGS) entry which is preliminary data.</text>
</comment>
<dbReference type="InterPro" id="IPR036388">
    <property type="entry name" value="WH-like_DNA-bd_sf"/>
</dbReference>
<gene>
    <name evidence="2" type="ORF">ACFQL7_03605</name>
</gene>
<feature type="domain" description="HTH iclR-type" evidence="1">
    <location>
        <begin position="5"/>
        <end position="45"/>
    </location>
</feature>
<protein>
    <submittedName>
        <fullName evidence="2">Helix-turn-helix domain-containing protein</fullName>
    </submittedName>
</protein>
<evidence type="ECO:0000313" key="3">
    <source>
        <dbReference type="Proteomes" id="UP001596417"/>
    </source>
</evidence>
<dbReference type="EMBL" id="JBHTAX010000001">
    <property type="protein sequence ID" value="MFC7189022.1"/>
    <property type="molecule type" value="Genomic_DNA"/>
</dbReference>
<dbReference type="SUPFAM" id="SSF46785">
    <property type="entry name" value="Winged helix' DNA-binding domain"/>
    <property type="match status" value="1"/>
</dbReference>
<dbReference type="AlphaFoldDB" id="A0ABD5YJF3"/>
<dbReference type="GeneID" id="76198581"/>